<reference evidence="1 2" key="1">
    <citation type="journal article" date="2020" name="ISME J.">
        <title>Uncovering the hidden diversity of litter-decomposition mechanisms in mushroom-forming fungi.</title>
        <authorList>
            <person name="Floudas D."/>
            <person name="Bentzer J."/>
            <person name="Ahren D."/>
            <person name="Johansson T."/>
            <person name="Persson P."/>
            <person name="Tunlid A."/>
        </authorList>
    </citation>
    <scope>NUCLEOTIDE SEQUENCE [LARGE SCALE GENOMIC DNA]</scope>
    <source>
        <strain evidence="1 2">CBS 175.51</strain>
    </source>
</reference>
<dbReference type="EMBL" id="JAACJK010000009">
    <property type="protein sequence ID" value="KAF5339178.1"/>
    <property type="molecule type" value="Genomic_DNA"/>
</dbReference>
<dbReference type="Proteomes" id="UP000541558">
    <property type="component" value="Unassembled WGS sequence"/>
</dbReference>
<evidence type="ECO:0000313" key="2">
    <source>
        <dbReference type="Proteomes" id="UP000541558"/>
    </source>
</evidence>
<gene>
    <name evidence="1" type="ORF">D9611_011145</name>
</gene>
<evidence type="ECO:0000313" key="1">
    <source>
        <dbReference type="EMBL" id="KAF5339178.1"/>
    </source>
</evidence>
<dbReference type="AlphaFoldDB" id="A0A8H5FJZ6"/>
<name>A0A8H5FJZ6_9AGAR</name>
<proteinExistence type="predicted"/>
<comment type="caution">
    <text evidence="1">The sequence shown here is derived from an EMBL/GenBank/DDBJ whole genome shotgun (WGS) entry which is preliminary data.</text>
</comment>
<protein>
    <submittedName>
        <fullName evidence="1">Uncharacterized protein</fullName>
    </submittedName>
</protein>
<sequence>MPIARDASAQTWQRRLCFTSLYNDKWATTPRALKDALRVHLRASPALLQHPEVCHDLEPCSHPSPPPSLLHQPRGHLSAPNTAIRTMLILLRYKSDTRGPNMVAFKDDAEALFDIAFIQAARDIHPWFQINVMRY</sequence>
<organism evidence="1 2">
    <name type="scientific">Ephemerocybe angulata</name>
    <dbReference type="NCBI Taxonomy" id="980116"/>
    <lineage>
        <taxon>Eukaryota</taxon>
        <taxon>Fungi</taxon>
        <taxon>Dikarya</taxon>
        <taxon>Basidiomycota</taxon>
        <taxon>Agaricomycotina</taxon>
        <taxon>Agaricomycetes</taxon>
        <taxon>Agaricomycetidae</taxon>
        <taxon>Agaricales</taxon>
        <taxon>Agaricineae</taxon>
        <taxon>Psathyrellaceae</taxon>
        <taxon>Ephemerocybe</taxon>
    </lineage>
</organism>
<accession>A0A8H5FJZ6</accession>
<keyword evidence="2" id="KW-1185">Reference proteome</keyword>